<evidence type="ECO:0000313" key="1">
    <source>
        <dbReference type="EMBL" id="CAB4121395.1"/>
    </source>
</evidence>
<proteinExistence type="predicted"/>
<sequence length="139" mass="14960">MAGRPITKAANAALDKIGIDTILDKLSEGMITKDIAAAAGVSRPILSAYLNRPEHADAYRRARETRAANHAEKIEELAGMVEAGTIETNAARVSIDARKWIAARMDPGRWAENKGVAVNISITDLHLGSLRKVTTIDSE</sequence>
<dbReference type="Gene3D" id="1.10.10.60">
    <property type="entry name" value="Homeodomain-like"/>
    <property type="match status" value="1"/>
</dbReference>
<protein>
    <submittedName>
        <fullName evidence="1">Uncharacterized protein</fullName>
    </submittedName>
</protein>
<reference evidence="1" key="1">
    <citation type="submission" date="2020-04" db="EMBL/GenBank/DDBJ databases">
        <authorList>
            <person name="Chiriac C."/>
            <person name="Salcher M."/>
            <person name="Ghai R."/>
            <person name="Kavagutti S V."/>
        </authorList>
    </citation>
    <scope>NUCLEOTIDE SEQUENCE</scope>
</reference>
<accession>A0A6J5KIQ2</accession>
<dbReference type="Pfam" id="PF20901">
    <property type="entry name" value="Sf6_terminase"/>
    <property type="match status" value="1"/>
</dbReference>
<dbReference type="InterPro" id="IPR048683">
    <property type="entry name" value="Sf6_terminase"/>
</dbReference>
<dbReference type="EMBL" id="LR796146">
    <property type="protein sequence ID" value="CAB4121395.1"/>
    <property type="molecule type" value="Genomic_DNA"/>
</dbReference>
<organism evidence="1">
    <name type="scientific">uncultured Caudovirales phage</name>
    <dbReference type="NCBI Taxonomy" id="2100421"/>
    <lineage>
        <taxon>Viruses</taxon>
        <taxon>Duplodnaviria</taxon>
        <taxon>Heunggongvirae</taxon>
        <taxon>Uroviricota</taxon>
        <taxon>Caudoviricetes</taxon>
        <taxon>Peduoviridae</taxon>
        <taxon>Maltschvirus</taxon>
        <taxon>Maltschvirus maltsch</taxon>
    </lineage>
</organism>
<gene>
    <name evidence="1" type="ORF">UFOVP12_38</name>
</gene>
<name>A0A6J5KIQ2_9CAUD</name>